<dbReference type="EMBL" id="LC332918">
    <property type="protein sequence ID" value="BBB16519.1"/>
    <property type="molecule type" value="Genomic_DNA"/>
</dbReference>
<reference evidence="2" key="1">
    <citation type="submission" date="2017-10" db="EMBL/GenBank/DDBJ databases">
        <title>Ascovirus isolated from Spodoptera litura (Noctuidae: Lepidoptera) transmitted by generalist endoparasitoid Meteorus pulchricornis (Braconidae: Hymenoptera).</title>
        <authorList>
            <person name="Arai E."/>
            <person name="Ishii K."/>
            <person name="Ishii H."/>
            <person name="Kunimi Y."/>
            <person name="Inoue M.N."/>
            <person name="Makiyama N."/>
            <person name="Sagawa S."/>
            <person name="Nakai M."/>
        </authorList>
    </citation>
    <scope>NUCLEOTIDE SEQUENCE [LARGE SCALE GENOMIC DNA]</scope>
    <source>
        <strain evidence="2">ENT01</strain>
    </source>
</reference>
<organism evidence="2">
    <name type="scientific">Heliothis virescens ascovirus 3j</name>
    <dbReference type="NCBI Taxonomy" id="1561067"/>
    <lineage>
        <taxon>Viruses</taxon>
        <taxon>Varidnaviria</taxon>
        <taxon>Bamfordvirae</taxon>
        <taxon>Nucleocytoviricota</taxon>
        <taxon>Megaviricetes</taxon>
        <taxon>Pimascovirales</taxon>
        <taxon>Pimascovirales incertae sedis</taxon>
        <taxon>Ascoviridae</taxon>
        <taxon>Ascovirus</taxon>
    </lineage>
</organism>
<evidence type="ECO:0000256" key="1">
    <source>
        <dbReference type="SAM" id="Coils"/>
    </source>
</evidence>
<dbReference type="Proteomes" id="UP000317522">
    <property type="component" value="Segment"/>
</dbReference>
<proteinExistence type="predicted"/>
<protein>
    <submittedName>
        <fullName evidence="2">Uncharacterized protein</fullName>
    </submittedName>
</protein>
<feature type="coiled-coil region" evidence="1">
    <location>
        <begin position="147"/>
        <end position="181"/>
    </location>
</feature>
<sequence length="257" mass="29997">MVQYTAVSIEYIHVGTFVCDVVYACYRSCRLVFVPPKHEYRFGDCFIRKLYGFCVCFAVTEAVYGNVIEVYTFQVEKSVSAILNGRRLQWILNGGRHFSRLLLTRNTKKQHTLEHMIRSHKTHDLFKMSVSHTEMLLTSVVHLYRESAKISKQLTQLREKLKDVNARLNEQKESVARYMEVSSNDTLLYDNVRFKLARRSVSRKLDQEVLIQEMRKIIESSRHSDDIDTTIDALVKILKKKTSDAKQCLSLIDEYAE</sequence>
<accession>A0A2Z5V6X9</accession>
<name>A0A2Z5V6X9_9VIRU</name>
<evidence type="ECO:0000313" key="2">
    <source>
        <dbReference type="EMBL" id="BBB16519.1"/>
    </source>
</evidence>
<keyword evidence="1" id="KW-0175">Coiled coil</keyword>